<comment type="caution">
    <text evidence="1">The sequence shown here is derived from an EMBL/GenBank/DDBJ whole genome shotgun (WGS) entry which is preliminary data.</text>
</comment>
<reference evidence="1 2" key="1">
    <citation type="submission" date="2016-06" db="EMBL/GenBank/DDBJ databases">
        <title>Genome sequence of endosymbiont of Candidatus Endolucinida thiodiazotropha.</title>
        <authorList>
            <person name="Poehlein A."/>
            <person name="Koenig S."/>
            <person name="Heiden S.E."/>
            <person name="Thuermer A."/>
            <person name="Voget S."/>
            <person name="Daniel R."/>
            <person name="Markert S."/>
            <person name="Gros O."/>
            <person name="Schweder T."/>
        </authorList>
    </citation>
    <scope>NUCLEOTIDE SEQUENCE [LARGE SCALE GENOMIC DNA]</scope>
    <source>
        <strain evidence="1 2">COS</strain>
    </source>
</reference>
<gene>
    <name evidence="1" type="ORF">CODIS_06210</name>
</gene>
<evidence type="ECO:0000313" key="2">
    <source>
        <dbReference type="Proteomes" id="UP000094769"/>
    </source>
</evidence>
<proteinExistence type="predicted"/>
<sequence length="48" mass="5299">MNFATPEMKPVTVEAKFPNHGPVTLKGVGTNTNSRKPFLRQHSCIAVF</sequence>
<keyword evidence="2" id="KW-1185">Reference proteome</keyword>
<dbReference type="AlphaFoldDB" id="A0A7Z0VNS3"/>
<evidence type="ECO:0000313" key="1">
    <source>
        <dbReference type="EMBL" id="ODJ89010.1"/>
    </source>
</evidence>
<name>A0A7Z0VNS3_9GAMM</name>
<dbReference type="EMBL" id="MARB01000003">
    <property type="protein sequence ID" value="ODJ89010.1"/>
    <property type="molecule type" value="Genomic_DNA"/>
</dbReference>
<accession>A0A7Z0VNS3</accession>
<organism evidence="1 2">
    <name type="scientific">Candidatus Thiodiazotropha endolucinida</name>
    <dbReference type="NCBI Taxonomy" id="1655433"/>
    <lineage>
        <taxon>Bacteria</taxon>
        <taxon>Pseudomonadati</taxon>
        <taxon>Pseudomonadota</taxon>
        <taxon>Gammaproteobacteria</taxon>
        <taxon>Chromatiales</taxon>
        <taxon>Sedimenticolaceae</taxon>
        <taxon>Candidatus Thiodiazotropha</taxon>
    </lineage>
</organism>
<dbReference type="Proteomes" id="UP000094769">
    <property type="component" value="Unassembled WGS sequence"/>
</dbReference>
<protein>
    <submittedName>
        <fullName evidence="1">Uncharacterized protein</fullName>
    </submittedName>
</protein>